<feature type="domain" description="DUF8167" evidence="4">
    <location>
        <begin position="130"/>
        <end position="204"/>
    </location>
</feature>
<evidence type="ECO:0000259" key="3">
    <source>
        <dbReference type="Pfam" id="PF26501"/>
    </source>
</evidence>
<sequence>MTSTPVQVLQGIYLGLLAGVVPALVAFAFGFLFKYVTGLSIPAFGVVVLGVALAGVNGGLLAFADPTITQAANSTTLVVALLVVSLSTFYMHAVGDRLGAELPRRITLRALRERTLNADVVSLVGGSREVTVRVVGAVRDVEGYPPLSDTLRAEIRDVEWRFPADLPLSELETRFADRLRSEFDVQEASVTLDERARASVAAAPPAAGVSKRTPVGTRAVSVQTLVPSGVARGDEVSLLVGDDRVDGTVVSAKTGVTPDGDADSAADVRPDGGEETVEREPTPAPTTTGGVGRLTVAVSRSDAERLLSAADARVVVKSRGTRREYELLGVLRRAGQRVRRVSLREDSPVVADAKTAADVRDEFGVAVLAVRSGGDWTVAPLGDAALAGEVFVAGSRADLDRFAEVAA</sequence>
<comment type="caution">
    <text evidence="6">The sequence shown here is derived from an EMBL/GenBank/DDBJ whole genome shotgun (WGS) entry which is preliminary data.</text>
</comment>
<evidence type="ECO:0000256" key="2">
    <source>
        <dbReference type="SAM" id="Phobius"/>
    </source>
</evidence>
<dbReference type="SUPFAM" id="SSF116726">
    <property type="entry name" value="TrkA C-terminal domain-like"/>
    <property type="match status" value="1"/>
</dbReference>
<dbReference type="Pfam" id="PF26502">
    <property type="entry name" value="DUF8167_2nd"/>
    <property type="match status" value="1"/>
</dbReference>
<dbReference type="GeneID" id="69116761"/>
<accession>A0ABD5NEK7</accession>
<feature type="region of interest" description="Disordered" evidence="1">
    <location>
        <begin position="251"/>
        <end position="291"/>
    </location>
</feature>
<gene>
    <name evidence="6" type="ORF">ACFOKC_06200</name>
</gene>
<dbReference type="InterPro" id="IPR058603">
    <property type="entry name" value="DUF8167_2nd"/>
</dbReference>
<feature type="transmembrane region" description="Helical" evidence="2">
    <location>
        <begin position="39"/>
        <end position="64"/>
    </location>
</feature>
<feature type="transmembrane region" description="Helical" evidence="2">
    <location>
        <begin position="76"/>
        <end position="95"/>
    </location>
</feature>
<reference evidence="6 7" key="1">
    <citation type="journal article" date="2019" name="Int. J. Syst. Evol. Microbiol.">
        <title>The Global Catalogue of Microorganisms (GCM) 10K type strain sequencing project: providing services to taxonomists for standard genome sequencing and annotation.</title>
        <authorList>
            <consortium name="The Broad Institute Genomics Platform"/>
            <consortium name="The Broad Institute Genome Sequencing Center for Infectious Disease"/>
            <person name="Wu L."/>
            <person name="Ma J."/>
        </authorList>
    </citation>
    <scope>NUCLEOTIDE SEQUENCE [LARGE SCALE GENOMIC DNA]</scope>
    <source>
        <strain evidence="6 7">CGMCC 1.12562</strain>
    </source>
</reference>
<evidence type="ECO:0000259" key="4">
    <source>
        <dbReference type="Pfam" id="PF26502"/>
    </source>
</evidence>
<evidence type="ECO:0000259" key="5">
    <source>
        <dbReference type="Pfam" id="PF26503"/>
    </source>
</evidence>
<dbReference type="InterPro" id="IPR036721">
    <property type="entry name" value="RCK_C_sf"/>
</dbReference>
<keyword evidence="2" id="KW-0812">Transmembrane</keyword>
<proteinExistence type="predicted"/>
<dbReference type="RefSeq" id="WP_232571556.1">
    <property type="nucleotide sequence ID" value="NZ_CP089466.1"/>
</dbReference>
<organism evidence="6 7">
    <name type="scientific">Halobacterium litoreum</name>
    <dbReference type="NCBI Taxonomy" id="2039234"/>
    <lineage>
        <taxon>Archaea</taxon>
        <taxon>Methanobacteriati</taxon>
        <taxon>Methanobacteriota</taxon>
        <taxon>Stenosarchaea group</taxon>
        <taxon>Halobacteria</taxon>
        <taxon>Halobacteriales</taxon>
        <taxon>Halobacteriaceae</taxon>
        <taxon>Halobacterium</taxon>
    </lineage>
</organism>
<protein>
    <submittedName>
        <fullName evidence="6">Potassium transporter TrkA</fullName>
    </submittedName>
</protein>
<feature type="domain" description="DUF8167" evidence="5">
    <location>
        <begin position="218"/>
        <end position="321"/>
    </location>
</feature>
<dbReference type="Pfam" id="PF26503">
    <property type="entry name" value="DUF8167_3rd"/>
    <property type="match status" value="1"/>
</dbReference>
<dbReference type="AlphaFoldDB" id="A0ABD5NEK7"/>
<name>A0ABD5NEK7_9EURY</name>
<keyword evidence="7" id="KW-1185">Reference proteome</keyword>
<feature type="compositionally biased region" description="Basic and acidic residues" evidence="1">
    <location>
        <begin position="266"/>
        <end position="281"/>
    </location>
</feature>
<keyword evidence="2" id="KW-1133">Transmembrane helix</keyword>
<evidence type="ECO:0000313" key="6">
    <source>
        <dbReference type="EMBL" id="MFC3477313.1"/>
    </source>
</evidence>
<dbReference type="Pfam" id="PF26501">
    <property type="entry name" value="DUF8167"/>
    <property type="match status" value="1"/>
</dbReference>
<dbReference type="Gene3D" id="3.30.70.1450">
    <property type="entry name" value="Regulator of K+ conductance, C-terminal domain"/>
    <property type="match status" value="1"/>
</dbReference>
<feature type="domain" description="DUF8167" evidence="3">
    <location>
        <begin position="8"/>
        <end position="104"/>
    </location>
</feature>
<evidence type="ECO:0000256" key="1">
    <source>
        <dbReference type="SAM" id="MobiDB-lite"/>
    </source>
</evidence>
<dbReference type="EMBL" id="JBHRWN010000002">
    <property type="protein sequence ID" value="MFC3477313.1"/>
    <property type="molecule type" value="Genomic_DNA"/>
</dbReference>
<feature type="transmembrane region" description="Helical" evidence="2">
    <location>
        <begin position="12"/>
        <end position="33"/>
    </location>
</feature>
<dbReference type="InterPro" id="IPR058480">
    <property type="entry name" value="DUF8167_N"/>
</dbReference>
<keyword evidence="2" id="KW-0472">Membrane</keyword>
<evidence type="ECO:0000313" key="7">
    <source>
        <dbReference type="Proteomes" id="UP001595660"/>
    </source>
</evidence>
<dbReference type="InterPro" id="IPR058604">
    <property type="entry name" value="DUF8167_3rd"/>
</dbReference>
<dbReference type="Proteomes" id="UP001595660">
    <property type="component" value="Unassembled WGS sequence"/>
</dbReference>